<evidence type="ECO:0000313" key="1">
    <source>
        <dbReference type="EMBL" id="OAK55058.1"/>
    </source>
</evidence>
<evidence type="ECO:0000313" key="2">
    <source>
        <dbReference type="Proteomes" id="UP000077852"/>
    </source>
</evidence>
<dbReference type="RefSeq" id="WP_081271655.1">
    <property type="nucleotide sequence ID" value="NZ_LVHG01000106.1"/>
</dbReference>
<reference evidence="1 2" key="1">
    <citation type="submission" date="2016-03" db="EMBL/GenBank/DDBJ databases">
        <title>Genome sequence of Variovorax paradoxus KB5.</title>
        <authorList>
            <person name="Jeong H."/>
            <person name="Hong C.E."/>
            <person name="Jo S.H."/>
            <person name="Park J.M."/>
        </authorList>
    </citation>
    <scope>NUCLEOTIDE SEQUENCE [LARGE SCALE GENOMIC DNA]</scope>
    <source>
        <strain evidence="1 2">KB5</strain>
    </source>
</reference>
<gene>
    <name evidence="1" type="ORF">A3K87_04485</name>
</gene>
<dbReference type="Proteomes" id="UP000077852">
    <property type="component" value="Unassembled WGS sequence"/>
</dbReference>
<sequence length="335" mass="37401">MQTATRLVFNQWLSRLSELNAVPSAREQFAVEPSVQQTLETKIQESSDFLKAINIIGVQELKGEKLGLGVSGPIASRTNTDVKDRDPRSVETLDDNGYECKKTNYDTFIKYATLDAWAKFKDFQTRVRDQILKRAALDRIMIGFNGESAAATTDLAANPLLQDVNIGWLKHIKTDAPTRVMDHGATAGKVKVGAGGDYKNLDALVYDAYQTLLDPWYRQDGGLVAVVGRDLMHDKLFPLVSDQNAPTEILAADIVRSQRRLGGLPGVTVPYFPLNKVLITRLDNLSIYWQESARRRTIVDNAKRDRIENFESSNDAFVVEDYGMCAMVENIEILG</sequence>
<comment type="caution">
    <text evidence="1">The sequence shown here is derived from an EMBL/GenBank/DDBJ whole genome shotgun (WGS) entry which is preliminary data.</text>
</comment>
<accession>A0AA91DH50</accession>
<dbReference type="EMBL" id="LVHG01000106">
    <property type="protein sequence ID" value="OAK55058.1"/>
    <property type="molecule type" value="Genomic_DNA"/>
</dbReference>
<dbReference type="AlphaFoldDB" id="A0AA91DH50"/>
<protein>
    <submittedName>
        <fullName evidence="1">Capsid protein</fullName>
    </submittedName>
</protein>
<name>A0AA91DH50_VARPD</name>
<dbReference type="InterPro" id="IPR006441">
    <property type="entry name" value="Phage_P2_GpN"/>
</dbReference>
<dbReference type="NCBIfam" id="TIGR01551">
    <property type="entry name" value="major_capsid_P2"/>
    <property type="match status" value="1"/>
</dbReference>
<dbReference type="Pfam" id="PF05125">
    <property type="entry name" value="Phage_cap_P2"/>
    <property type="match status" value="1"/>
</dbReference>
<proteinExistence type="predicted"/>
<organism evidence="1 2">
    <name type="scientific">Variovorax paradoxus</name>
    <dbReference type="NCBI Taxonomy" id="34073"/>
    <lineage>
        <taxon>Bacteria</taxon>
        <taxon>Pseudomonadati</taxon>
        <taxon>Pseudomonadota</taxon>
        <taxon>Betaproteobacteria</taxon>
        <taxon>Burkholderiales</taxon>
        <taxon>Comamonadaceae</taxon>
        <taxon>Variovorax</taxon>
    </lineage>
</organism>